<sequence>MKKTVSTIFKSLLFLPSIILLAPAVISSYLIVKDFLSVVIDDKDNFYYETWFGLIKDESSMPLFAGLSGIAGVMLLKFNFEYIKKLGENKQ</sequence>
<accession>A0A6I6H5A5</accession>
<keyword evidence="3" id="KW-1185">Reference proteome</keyword>
<dbReference type="AlphaFoldDB" id="A0A6I6H5A5"/>
<reference evidence="2 3" key="1">
    <citation type="submission" date="2019-11" db="EMBL/GenBank/DDBJ databases">
        <authorList>
            <person name="Im W.T."/>
        </authorList>
    </citation>
    <scope>NUCLEOTIDE SEQUENCE [LARGE SCALE GENOMIC DNA]</scope>
    <source>
        <strain evidence="2 3">SB-02</strain>
    </source>
</reference>
<name>A0A6I6H5A5_9BACT</name>
<protein>
    <submittedName>
        <fullName evidence="2">Uncharacterized protein</fullName>
    </submittedName>
</protein>
<feature type="transmembrane region" description="Helical" evidence="1">
    <location>
        <begin position="12"/>
        <end position="32"/>
    </location>
</feature>
<feature type="transmembrane region" description="Helical" evidence="1">
    <location>
        <begin position="61"/>
        <end position="80"/>
    </location>
</feature>
<dbReference type="Proteomes" id="UP000426027">
    <property type="component" value="Chromosome"/>
</dbReference>
<dbReference type="RefSeq" id="WP_157479893.1">
    <property type="nucleotide sequence ID" value="NZ_CP046566.1"/>
</dbReference>
<dbReference type="EMBL" id="CP046566">
    <property type="protein sequence ID" value="QGW29541.1"/>
    <property type="molecule type" value="Genomic_DNA"/>
</dbReference>
<evidence type="ECO:0000313" key="3">
    <source>
        <dbReference type="Proteomes" id="UP000426027"/>
    </source>
</evidence>
<keyword evidence="1" id="KW-0812">Transmembrane</keyword>
<evidence type="ECO:0000256" key="1">
    <source>
        <dbReference type="SAM" id="Phobius"/>
    </source>
</evidence>
<proteinExistence type="predicted"/>
<gene>
    <name evidence="2" type="ORF">GLV81_16755</name>
</gene>
<keyword evidence="1" id="KW-1133">Transmembrane helix</keyword>
<organism evidence="2 3">
    <name type="scientific">Phnomibacter ginsenosidimutans</name>
    <dbReference type="NCBI Taxonomy" id="2676868"/>
    <lineage>
        <taxon>Bacteria</taxon>
        <taxon>Pseudomonadati</taxon>
        <taxon>Bacteroidota</taxon>
        <taxon>Chitinophagia</taxon>
        <taxon>Chitinophagales</taxon>
        <taxon>Chitinophagaceae</taxon>
        <taxon>Phnomibacter</taxon>
    </lineage>
</organism>
<keyword evidence="1" id="KW-0472">Membrane</keyword>
<evidence type="ECO:0000313" key="2">
    <source>
        <dbReference type="EMBL" id="QGW29541.1"/>
    </source>
</evidence>
<dbReference type="KEGG" id="fls:GLV81_16755"/>